<protein>
    <submittedName>
        <fullName evidence="1">Uncharacterized protein</fullName>
    </submittedName>
</protein>
<reference evidence="1" key="1">
    <citation type="submission" date="2017-07" db="EMBL/GenBank/DDBJ databases">
        <authorList>
            <person name="Mikheyev A."/>
            <person name="Grau M."/>
        </authorList>
    </citation>
    <scope>NUCLEOTIDE SEQUENCE</scope>
    <source>
        <tissue evidence="1">Venom_gland</tissue>
    </source>
</reference>
<accession>A0A2D4JG23</accession>
<reference evidence="1" key="2">
    <citation type="submission" date="2017-11" db="EMBL/GenBank/DDBJ databases">
        <title>Coralsnake Venomics: Analyses of Venom Gland Transcriptomes and Proteomes of Six Brazilian Taxa.</title>
        <authorList>
            <person name="Aird S.D."/>
            <person name="Jorge da Silva N."/>
            <person name="Qiu L."/>
            <person name="Villar-Briones A."/>
            <person name="Aparecida-Saddi V."/>
            <person name="Campos-Telles M.P."/>
            <person name="Grau M."/>
            <person name="Mikheyev A.S."/>
        </authorList>
    </citation>
    <scope>NUCLEOTIDE SEQUENCE</scope>
    <source>
        <tissue evidence="1">Venom_gland</tissue>
    </source>
</reference>
<organism evidence="1">
    <name type="scientific">Micrurus lemniscatus lemniscatus</name>
    <dbReference type="NCBI Taxonomy" id="129467"/>
    <lineage>
        <taxon>Eukaryota</taxon>
        <taxon>Metazoa</taxon>
        <taxon>Chordata</taxon>
        <taxon>Craniata</taxon>
        <taxon>Vertebrata</taxon>
        <taxon>Euteleostomi</taxon>
        <taxon>Lepidosauria</taxon>
        <taxon>Squamata</taxon>
        <taxon>Bifurcata</taxon>
        <taxon>Unidentata</taxon>
        <taxon>Episquamata</taxon>
        <taxon>Toxicofera</taxon>
        <taxon>Serpentes</taxon>
        <taxon>Colubroidea</taxon>
        <taxon>Elapidae</taxon>
        <taxon>Elapinae</taxon>
        <taxon>Micrurus</taxon>
    </lineage>
</organism>
<dbReference type="AlphaFoldDB" id="A0A2D4JG23"/>
<evidence type="ECO:0000313" key="1">
    <source>
        <dbReference type="EMBL" id="LAA95442.1"/>
    </source>
</evidence>
<dbReference type="EMBL" id="IACK01181922">
    <property type="protein sequence ID" value="LAA95442.1"/>
    <property type="molecule type" value="Transcribed_RNA"/>
</dbReference>
<proteinExistence type="predicted"/>
<name>A0A2D4JG23_MICLE</name>
<sequence length="105" mass="12206">MGVFAFSGICKDPFLFWPSGRFSYPWKPIVIALQGMLQIKLPLFVLVYLQYAARVWLVNSLEQKFQCLKLKMCWLHQTLGNNWLDLDSKEFPFKVGNCLEEGDIS</sequence>